<sequence>MRKALSKQKQFYIYELMRKGQFVNPDLLSQWTVSDLRHEYEKNKSRRKRNGGDDVESASS</sequence>
<organism evidence="2 3">
    <name type="scientific">Anoxybacteroides rupiense</name>
    <dbReference type="NCBI Taxonomy" id="311460"/>
    <lineage>
        <taxon>Bacteria</taxon>
        <taxon>Bacillati</taxon>
        <taxon>Bacillota</taxon>
        <taxon>Bacilli</taxon>
        <taxon>Bacillales</taxon>
        <taxon>Anoxybacillaceae</taxon>
        <taxon>Anoxybacteroides</taxon>
    </lineage>
</organism>
<dbReference type="Proteomes" id="UP001339962">
    <property type="component" value="Unassembled WGS sequence"/>
</dbReference>
<evidence type="ECO:0000313" key="3">
    <source>
        <dbReference type="Proteomes" id="UP001339962"/>
    </source>
</evidence>
<dbReference type="AlphaFoldDB" id="A0ABD5IVZ3"/>
<dbReference type="EMBL" id="JARTLI010000008">
    <property type="protein sequence ID" value="MED5051591.1"/>
    <property type="molecule type" value="Genomic_DNA"/>
</dbReference>
<comment type="caution">
    <text evidence="2">The sequence shown here is derived from an EMBL/GenBank/DDBJ whole genome shotgun (WGS) entry which is preliminary data.</text>
</comment>
<accession>A0ABD5IVZ3</accession>
<gene>
    <name evidence="2" type="primary">fbpA</name>
    <name evidence="2" type="ORF">P9850_06905</name>
</gene>
<proteinExistence type="predicted"/>
<evidence type="ECO:0000313" key="2">
    <source>
        <dbReference type="EMBL" id="MED5051591.1"/>
    </source>
</evidence>
<protein>
    <submittedName>
        <fullName evidence="2">Fur-regulated basic protein FbpA</fullName>
    </submittedName>
</protein>
<evidence type="ECO:0000256" key="1">
    <source>
        <dbReference type="SAM" id="MobiDB-lite"/>
    </source>
</evidence>
<reference evidence="2 3" key="1">
    <citation type="submission" date="2023-03" db="EMBL/GenBank/DDBJ databases">
        <title>Bacillus Genome Sequencing.</title>
        <authorList>
            <person name="Dunlap C."/>
        </authorList>
    </citation>
    <scope>NUCLEOTIDE SEQUENCE [LARGE SCALE GENOMIC DNA]</scope>
    <source>
        <strain evidence="2 3">NRS-38</strain>
    </source>
</reference>
<name>A0ABD5IVZ3_9BACL</name>
<feature type="region of interest" description="Disordered" evidence="1">
    <location>
        <begin position="39"/>
        <end position="60"/>
    </location>
</feature>